<evidence type="ECO:0000313" key="3">
    <source>
        <dbReference type="Proteomes" id="UP001500013"/>
    </source>
</evidence>
<dbReference type="EMBL" id="BAAAPU010000011">
    <property type="protein sequence ID" value="GAA1993429.1"/>
    <property type="molecule type" value="Genomic_DNA"/>
</dbReference>
<keyword evidence="1" id="KW-0812">Transmembrane</keyword>
<keyword evidence="3" id="KW-1185">Reference proteome</keyword>
<organism evidence="2 3">
    <name type="scientific">Terrabacter lapilli</name>
    <dbReference type="NCBI Taxonomy" id="436231"/>
    <lineage>
        <taxon>Bacteria</taxon>
        <taxon>Bacillati</taxon>
        <taxon>Actinomycetota</taxon>
        <taxon>Actinomycetes</taxon>
        <taxon>Micrococcales</taxon>
        <taxon>Intrasporangiaceae</taxon>
        <taxon>Terrabacter</taxon>
    </lineage>
</organism>
<accession>A0ABP5E8G9</accession>
<keyword evidence="1" id="KW-0472">Membrane</keyword>
<reference evidence="3" key="1">
    <citation type="journal article" date="2019" name="Int. J. Syst. Evol. Microbiol.">
        <title>The Global Catalogue of Microorganisms (GCM) 10K type strain sequencing project: providing services to taxonomists for standard genome sequencing and annotation.</title>
        <authorList>
            <consortium name="The Broad Institute Genomics Platform"/>
            <consortium name="The Broad Institute Genome Sequencing Center for Infectious Disease"/>
            <person name="Wu L."/>
            <person name="Ma J."/>
        </authorList>
    </citation>
    <scope>NUCLEOTIDE SEQUENCE [LARGE SCALE GENOMIC DNA]</scope>
    <source>
        <strain evidence="3">JCM 15628</strain>
    </source>
</reference>
<feature type="transmembrane region" description="Helical" evidence="1">
    <location>
        <begin position="20"/>
        <end position="40"/>
    </location>
</feature>
<evidence type="ECO:0000313" key="2">
    <source>
        <dbReference type="EMBL" id="GAA1993429.1"/>
    </source>
</evidence>
<dbReference type="Proteomes" id="UP001500013">
    <property type="component" value="Unassembled WGS sequence"/>
</dbReference>
<proteinExistence type="predicted"/>
<protein>
    <submittedName>
        <fullName evidence="2">Uncharacterized protein</fullName>
    </submittedName>
</protein>
<gene>
    <name evidence="2" type="ORF">GCM10009817_39660</name>
</gene>
<evidence type="ECO:0000256" key="1">
    <source>
        <dbReference type="SAM" id="Phobius"/>
    </source>
</evidence>
<comment type="caution">
    <text evidence="2">The sequence shown here is derived from an EMBL/GenBank/DDBJ whole genome shotgun (WGS) entry which is preliminary data.</text>
</comment>
<keyword evidence="1" id="KW-1133">Transmembrane helix</keyword>
<sequence length="54" mass="5707">MPLVLFLLDRPVPLAGHPAQVVALGSYALIGVLLIVLSRARQGRTQPLRSSSAS</sequence>
<name>A0ABP5E8G9_9MICO</name>